<keyword evidence="2" id="KW-1185">Reference proteome</keyword>
<dbReference type="PATRIC" id="fig|446692.3.peg.990"/>
<evidence type="ECO:0000313" key="1">
    <source>
        <dbReference type="EMBL" id="CEF40389.1"/>
    </source>
</evidence>
<organism evidence="1 2">
    <name type="scientific">Acetobacter senegalensis</name>
    <dbReference type="NCBI Taxonomy" id="446692"/>
    <lineage>
        <taxon>Bacteria</taxon>
        <taxon>Pseudomonadati</taxon>
        <taxon>Pseudomonadota</taxon>
        <taxon>Alphaproteobacteria</taxon>
        <taxon>Acetobacterales</taxon>
        <taxon>Acetobacteraceae</taxon>
        <taxon>Acetobacter</taxon>
    </lineage>
</organism>
<sequence length="37" mass="4515">MLPTKRAPRDNRLWDKFAAVIRKIWLKKLDQVGREKH</sequence>
<accession>A0A0U5B781</accession>
<protein>
    <submittedName>
        <fullName evidence="1">Uncharacterized protein</fullName>
    </submittedName>
</protein>
<evidence type="ECO:0000313" key="2">
    <source>
        <dbReference type="Proteomes" id="UP000056109"/>
    </source>
</evidence>
<gene>
    <name evidence="1" type="ORF">ASN_995</name>
</gene>
<name>A0A0U5B781_9PROT</name>
<dbReference type="AlphaFoldDB" id="A0A0U5B781"/>
<dbReference type="EMBL" id="LN606600">
    <property type="protein sequence ID" value="CEF40389.1"/>
    <property type="molecule type" value="Genomic_DNA"/>
</dbReference>
<dbReference type="KEGG" id="asz:ASN_995"/>
<dbReference type="Proteomes" id="UP000056109">
    <property type="component" value="Chromosome I"/>
</dbReference>
<reference evidence="2" key="1">
    <citation type="submission" date="2014-09" db="EMBL/GenBank/DDBJ databases">
        <authorList>
            <person name="Illeghems K.G."/>
        </authorList>
    </citation>
    <scope>NUCLEOTIDE SEQUENCE [LARGE SCALE GENOMIC DNA]</scope>
    <source>
        <strain evidence="2">108B</strain>
    </source>
</reference>
<proteinExistence type="predicted"/>